<dbReference type="InterPro" id="IPR027417">
    <property type="entry name" value="P-loop_NTPase"/>
</dbReference>
<keyword evidence="2 7" id="KW-0963">Cytoplasm</keyword>
<dbReference type="PIRSF" id="PIRSF005719">
    <property type="entry name" value="SMC"/>
    <property type="match status" value="1"/>
</dbReference>
<evidence type="ECO:0000256" key="6">
    <source>
        <dbReference type="ARBA" id="ARBA00023125"/>
    </source>
</evidence>
<dbReference type="PANTHER" id="PTHR43977">
    <property type="entry name" value="STRUCTURAL MAINTENANCE OF CHROMOSOMES PROTEIN 3"/>
    <property type="match status" value="1"/>
</dbReference>
<dbReference type="Gene3D" id="3.40.50.300">
    <property type="entry name" value="P-loop containing nucleotide triphosphate hydrolases"/>
    <property type="match status" value="2"/>
</dbReference>
<dbReference type="SUPFAM" id="SSF75553">
    <property type="entry name" value="Smc hinge domain"/>
    <property type="match status" value="1"/>
</dbReference>
<evidence type="ECO:0000313" key="9">
    <source>
        <dbReference type="EMBL" id="AEH52009.1"/>
    </source>
</evidence>
<dbReference type="Gene3D" id="1.10.287.1490">
    <property type="match status" value="1"/>
</dbReference>
<evidence type="ECO:0000256" key="1">
    <source>
        <dbReference type="ARBA" id="ARBA00004496"/>
    </source>
</evidence>
<evidence type="ECO:0000259" key="8">
    <source>
        <dbReference type="SMART" id="SM00968"/>
    </source>
</evidence>
<dbReference type="SUPFAM" id="SSF52540">
    <property type="entry name" value="P-loop containing nucleoside triphosphate hydrolases"/>
    <property type="match status" value="1"/>
</dbReference>
<feature type="domain" description="SMC hinge" evidence="8">
    <location>
        <begin position="516"/>
        <end position="632"/>
    </location>
</feature>
<reference evidence="9 10" key="1">
    <citation type="submission" date="2010-11" db="EMBL/GenBank/DDBJ databases">
        <title>The complete genome of Thermotoga thermarum DSM 5069.</title>
        <authorList>
            <consortium name="US DOE Joint Genome Institute (JGI-PGF)"/>
            <person name="Lucas S."/>
            <person name="Copeland A."/>
            <person name="Lapidus A."/>
            <person name="Bruce D."/>
            <person name="Goodwin L."/>
            <person name="Pitluck S."/>
            <person name="Kyrpides N."/>
            <person name="Mavromatis K."/>
            <person name="Ivanova N."/>
            <person name="Zeytun A."/>
            <person name="Brettin T."/>
            <person name="Detter J.C."/>
            <person name="Tapia R."/>
            <person name="Han C."/>
            <person name="Land M."/>
            <person name="Hauser L."/>
            <person name="Markowitz V."/>
            <person name="Cheng J.-F."/>
            <person name="Hugenholtz P."/>
            <person name="Woyke T."/>
            <person name="Wu D."/>
            <person name="Spring S."/>
            <person name="Schroeder M."/>
            <person name="Brambilla E."/>
            <person name="Klenk H.-P."/>
            <person name="Eisen J.A."/>
        </authorList>
    </citation>
    <scope>NUCLEOTIDE SEQUENCE [LARGE SCALE GENOMIC DNA]</scope>
    <source>
        <strain evidence="9 10">DSM 5069</strain>
    </source>
</reference>
<feature type="coiled-coil region" evidence="7">
    <location>
        <begin position="234"/>
        <end position="492"/>
    </location>
</feature>
<dbReference type="InterPro" id="IPR003395">
    <property type="entry name" value="RecF/RecN/SMC_N"/>
</dbReference>
<dbReference type="SUPFAM" id="SSF57997">
    <property type="entry name" value="Tropomyosin"/>
    <property type="match status" value="1"/>
</dbReference>
<gene>
    <name evidence="7" type="primary">smc</name>
    <name evidence="9" type="ORF">Theth_1969</name>
</gene>
<dbReference type="HOGENOM" id="CLU_001042_2_2_0"/>
<comment type="function">
    <text evidence="7">Required for chromosome condensation and partitioning.</text>
</comment>
<dbReference type="Pfam" id="PF02463">
    <property type="entry name" value="SMC_N"/>
    <property type="match status" value="1"/>
</dbReference>
<dbReference type="PATRIC" id="fig|688269.3.peg.2030"/>
<accession>F7YWM4</accession>
<comment type="subcellular location">
    <subcellularLocation>
        <location evidence="1 7">Cytoplasm</location>
    </subcellularLocation>
</comment>
<keyword evidence="5 7" id="KW-0175">Coiled coil</keyword>
<dbReference type="HAMAP" id="MF_01894">
    <property type="entry name" value="Smc_prok"/>
    <property type="match status" value="1"/>
</dbReference>
<evidence type="ECO:0000256" key="5">
    <source>
        <dbReference type="ARBA" id="ARBA00023054"/>
    </source>
</evidence>
<dbReference type="GO" id="GO:0003677">
    <property type="term" value="F:DNA binding"/>
    <property type="evidence" value="ECO:0007669"/>
    <property type="project" value="UniProtKB-UniRule"/>
</dbReference>
<dbReference type="SMART" id="SM00968">
    <property type="entry name" value="SMC_hinge"/>
    <property type="match status" value="1"/>
</dbReference>
<feature type="coiled-coil region" evidence="7">
    <location>
        <begin position="160"/>
        <end position="208"/>
    </location>
</feature>
<dbReference type="GO" id="GO:0006260">
    <property type="term" value="P:DNA replication"/>
    <property type="evidence" value="ECO:0007669"/>
    <property type="project" value="UniProtKB-UniRule"/>
</dbReference>
<dbReference type="InterPro" id="IPR011890">
    <property type="entry name" value="SMC_prok"/>
</dbReference>
<dbReference type="FunFam" id="3.40.50.300:FF:000901">
    <property type="entry name" value="Chromosome partition protein Smc"/>
    <property type="match status" value="1"/>
</dbReference>
<keyword evidence="10" id="KW-1185">Reference proteome</keyword>
<dbReference type="OrthoDB" id="9808768at2"/>
<dbReference type="GO" id="GO:0030261">
    <property type="term" value="P:chromosome condensation"/>
    <property type="evidence" value="ECO:0007669"/>
    <property type="project" value="InterPro"/>
</dbReference>
<dbReference type="InterPro" id="IPR024704">
    <property type="entry name" value="SMC"/>
</dbReference>
<sequence precursor="true">MKLKSMFLHGFKSFARPTRLNFADGITVIVGPNGGGKSNIVDAVRWVFGEQSMKQLRADEKSDVIFAGSASQPAAQSAYVELVFENENETISVARQLTADGKNTYFLNGQPARLKDIREKFEGTGIGVEFYSIVGQGQIERIISSSPEELRVLLEEAADIHVYKERKKEALENLERVQNNLLRVSDVINELDRQRKSLYLKAKRAERYKEYSQKLAENKRIYYGNILKRETRRLNYLNEELSKTFEKIKQLQKDLVEVETNWSTLKAEFASVDKEIENFTNLLEDYKRRQTTLSELREMYNKRLSEREGKYVETTTKLDSIQERIAQIEKRISELSLILKGLIEEISQKEAELSQIEKQRDEILSKYTEKEKQFLGIREKLEALHKERISLEGELSRIEESVEDLSKRISIIDSQLDVKVSRLSRLQTELSLLLEKLKNAGDKEAQLVKELQTIRERIDELTSEKRAAEDELENVRRTLRLLDEEEARIKQRIESYEGYTKAVRAIFAKKAEGYFENVHDVVANLISFPSEYAKAVEVLLGGAVQNVVVEASNTAKEVIEWLNREKIGRVTFLPLDLIESHFSGLRDVESHKGFVGYAAQIVRVPEKYAVLPGFLFGNDIIVRTLEDAIDIKKKYKVRCRIVTLNGELIGQHGSITGGEVETERSDTLVRRKLRLAEISEQRVQLLSHEKQLQQKLSKIQEEVQALYGQEKIAERELTNVIAEGSSTKRMVEELSKTAQEMDQEISSLQQLKKNYHLRIEGMRARKDTILSRLDEISKEKENLELLMKEYDEKLAAERKTMEEILSKHSEVKTRLASLMETKLHYESELDKLKKDKEKLSEESLVLNNQARELEKEINKLKELLLENQRELEALRKESESLFEAMRLQRADKDQKLATLAQLEEKMQKMKEERERLRDQQHQLELTIQEVKSKIEQCFTQVDPQEVENVEEIDNETLELVKKEMEDLETKLKYLGPVDLTSIQEYEDVEKKYNELVIQKKDLEDAKAKILELIEKTDEEARNKFLDVYERVNANFNKFISILFPGAEGEIRLQSGKDLLETGIELSVRKPGRKVQKLQLLSGGEKALVSIALIFALLEIKPSPFYLLDEVDAPLDDFSAERLKNLLEISSSKTQFIVITHNKVIMEAAKMLHGVTMVDGVSCVVPVELETVVN</sequence>
<comment type="domain">
    <text evidence="7">Contains large globular domains required for ATP hydrolysis at each terminus and a third globular domain forming a flexible hinge near the middle of the molecule. These domains are separated by coiled-coil structures.</text>
</comment>
<dbReference type="GO" id="GO:0005524">
    <property type="term" value="F:ATP binding"/>
    <property type="evidence" value="ECO:0007669"/>
    <property type="project" value="UniProtKB-UniRule"/>
</dbReference>
<evidence type="ECO:0000256" key="3">
    <source>
        <dbReference type="ARBA" id="ARBA00022741"/>
    </source>
</evidence>
<keyword evidence="6 7" id="KW-0238">DNA-binding</keyword>
<dbReference type="RefSeq" id="WP_013933216.1">
    <property type="nucleotide sequence ID" value="NC_015707.1"/>
</dbReference>
<dbReference type="Gene3D" id="3.30.70.1620">
    <property type="match status" value="1"/>
</dbReference>
<comment type="subunit">
    <text evidence="7">Homodimer.</text>
</comment>
<dbReference type="GO" id="GO:0007059">
    <property type="term" value="P:chromosome segregation"/>
    <property type="evidence" value="ECO:0007669"/>
    <property type="project" value="UniProtKB-UniRule"/>
</dbReference>
<dbReference type="InterPro" id="IPR010935">
    <property type="entry name" value="SMC_hinge"/>
</dbReference>
<name>F7YWM4_9THEM</name>
<keyword evidence="3 7" id="KW-0547">Nucleotide-binding</keyword>
<evidence type="ECO:0000256" key="7">
    <source>
        <dbReference type="HAMAP-Rule" id="MF_01894"/>
    </source>
</evidence>
<dbReference type="GO" id="GO:0005737">
    <property type="term" value="C:cytoplasm"/>
    <property type="evidence" value="ECO:0007669"/>
    <property type="project" value="UniProtKB-SubCell"/>
</dbReference>
<dbReference type="GO" id="GO:0007062">
    <property type="term" value="P:sister chromatid cohesion"/>
    <property type="evidence" value="ECO:0007669"/>
    <property type="project" value="InterPro"/>
</dbReference>
<dbReference type="NCBIfam" id="TIGR02168">
    <property type="entry name" value="SMC_prok_B"/>
    <property type="match status" value="1"/>
</dbReference>
<evidence type="ECO:0000256" key="4">
    <source>
        <dbReference type="ARBA" id="ARBA00022840"/>
    </source>
</evidence>
<dbReference type="GO" id="GO:0016887">
    <property type="term" value="F:ATP hydrolysis activity"/>
    <property type="evidence" value="ECO:0007669"/>
    <property type="project" value="InterPro"/>
</dbReference>
<dbReference type="eggNOG" id="COG1196">
    <property type="taxonomic scope" value="Bacteria"/>
</dbReference>
<dbReference type="GO" id="GO:0005694">
    <property type="term" value="C:chromosome"/>
    <property type="evidence" value="ECO:0007669"/>
    <property type="project" value="InterPro"/>
</dbReference>
<dbReference type="Proteomes" id="UP000006804">
    <property type="component" value="Chromosome"/>
</dbReference>
<feature type="coiled-coil region" evidence="7">
    <location>
        <begin position="682"/>
        <end position="1022"/>
    </location>
</feature>
<feature type="binding site" evidence="7">
    <location>
        <begin position="32"/>
        <end position="39"/>
    </location>
    <ligand>
        <name>ATP</name>
        <dbReference type="ChEBI" id="CHEBI:30616"/>
    </ligand>
</feature>
<evidence type="ECO:0000256" key="2">
    <source>
        <dbReference type="ARBA" id="ARBA00022490"/>
    </source>
</evidence>
<dbReference type="InterPro" id="IPR036277">
    <property type="entry name" value="SMC_hinge_sf"/>
</dbReference>
<protein>
    <recommendedName>
        <fullName evidence="7">Chromosome partition protein Smc</fullName>
    </recommendedName>
</protein>
<proteinExistence type="inferred from homology"/>
<dbReference type="AlphaFoldDB" id="F7YWM4"/>
<organism evidence="9 10">
    <name type="scientific">Pseudothermotoga thermarum DSM 5069</name>
    <dbReference type="NCBI Taxonomy" id="688269"/>
    <lineage>
        <taxon>Bacteria</taxon>
        <taxon>Thermotogati</taxon>
        <taxon>Thermotogota</taxon>
        <taxon>Thermotogae</taxon>
        <taxon>Thermotogales</taxon>
        <taxon>Thermotogaceae</taxon>
        <taxon>Pseudothermotoga</taxon>
    </lineage>
</organism>
<keyword evidence="4 7" id="KW-0067">ATP-binding</keyword>
<dbReference type="STRING" id="688269.Theth_1969"/>
<dbReference type="Gene3D" id="1.20.1060.20">
    <property type="match status" value="1"/>
</dbReference>
<dbReference type="EMBL" id="CP002351">
    <property type="protein sequence ID" value="AEH52009.1"/>
    <property type="molecule type" value="Genomic_DNA"/>
</dbReference>
<evidence type="ECO:0000313" key="10">
    <source>
        <dbReference type="Proteomes" id="UP000006804"/>
    </source>
</evidence>
<dbReference type="Pfam" id="PF06470">
    <property type="entry name" value="SMC_hinge"/>
    <property type="match status" value="1"/>
</dbReference>
<comment type="similarity">
    <text evidence="7">Belongs to the SMC family.</text>
</comment>
<dbReference type="KEGG" id="tta:Theth_1969"/>